<organism evidence="5 6">
    <name type="scientific">Microterricola viridarii</name>
    <dbReference type="NCBI Taxonomy" id="412690"/>
    <lineage>
        <taxon>Bacteria</taxon>
        <taxon>Bacillati</taxon>
        <taxon>Actinomycetota</taxon>
        <taxon>Actinomycetes</taxon>
        <taxon>Micrococcales</taxon>
        <taxon>Microbacteriaceae</taxon>
        <taxon>Microterricola</taxon>
    </lineage>
</organism>
<dbReference type="InterPro" id="IPR019826">
    <property type="entry name" value="Carboxylesterase_B_AS"/>
</dbReference>
<dbReference type="EC" id="3.1.1.-" evidence="3"/>
<proteinExistence type="inferred from homology"/>
<evidence type="ECO:0000259" key="4">
    <source>
        <dbReference type="Pfam" id="PF00135"/>
    </source>
</evidence>
<protein>
    <recommendedName>
        <fullName evidence="3">Carboxylic ester hydrolase</fullName>
        <ecNumber evidence="3">3.1.1.-</ecNumber>
    </recommendedName>
</protein>
<keyword evidence="2 3" id="KW-0378">Hydrolase</keyword>
<dbReference type="InterPro" id="IPR029058">
    <property type="entry name" value="AB_hydrolase_fold"/>
</dbReference>
<dbReference type="GO" id="GO:0016787">
    <property type="term" value="F:hydrolase activity"/>
    <property type="evidence" value="ECO:0007669"/>
    <property type="project" value="UniProtKB-KW"/>
</dbReference>
<evidence type="ECO:0000313" key="6">
    <source>
        <dbReference type="Proteomes" id="UP000181956"/>
    </source>
</evidence>
<evidence type="ECO:0000256" key="1">
    <source>
        <dbReference type="ARBA" id="ARBA00005964"/>
    </source>
</evidence>
<comment type="similarity">
    <text evidence="1 3">Belongs to the type-B carboxylesterase/lipase family.</text>
</comment>
<dbReference type="PROSITE" id="PS00122">
    <property type="entry name" value="CARBOXYLESTERASE_B_1"/>
    <property type="match status" value="1"/>
</dbReference>
<dbReference type="PANTHER" id="PTHR11559">
    <property type="entry name" value="CARBOXYLESTERASE"/>
    <property type="match status" value="1"/>
</dbReference>
<dbReference type="SUPFAM" id="SSF53474">
    <property type="entry name" value="alpha/beta-Hydrolases"/>
    <property type="match status" value="1"/>
</dbReference>
<dbReference type="RefSeq" id="WP_083362296.1">
    <property type="nucleotide sequence ID" value="NZ_LT629742.1"/>
</dbReference>
<dbReference type="Proteomes" id="UP000181956">
    <property type="component" value="Chromosome I"/>
</dbReference>
<dbReference type="Gene3D" id="3.40.50.1820">
    <property type="entry name" value="alpha/beta hydrolase"/>
    <property type="match status" value="1"/>
</dbReference>
<keyword evidence="6" id="KW-1185">Reference proteome</keyword>
<feature type="domain" description="Carboxylesterase type B" evidence="4">
    <location>
        <begin position="5"/>
        <end position="441"/>
    </location>
</feature>
<accession>A0A1H1LHA7</accession>
<name>A0A1H1LHA7_9MICO</name>
<evidence type="ECO:0000256" key="3">
    <source>
        <dbReference type="RuleBase" id="RU361235"/>
    </source>
</evidence>
<dbReference type="OrthoDB" id="3199405at2"/>
<dbReference type="EMBL" id="LT629742">
    <property type="protein sequence ID" value="SDR73787.1"/>
    <property type="molecule type" value="Genomic_DNA"/>
</dbReference>
<sequence length="518" mass="53636">MTTTSPLVQTTAGVVRGFWREPTDAAGVPSAAFLGIPFAEPPVGELRFAAPVPHQAWEGVRDAVEFGATPHREVQGEITLIPEPAFPGDSTLNVNVFTPAPLAPGTDAAESAGLPVLVYIHGGGYVSGSPSSPWYDGAPFNRDGVIVVSVSYRLGFHGFGYIEDAPMNRGVLDWLLALEWVQDNIAAFGGDPRQVTLAGQSAGGGAVLTLLGMPSAQHLFRGVYSISGVPTKGGMAEEAEAVGRKLAELGGVPPTRAGLGTLSEARILELQAAASPMSMEGDPNDPIAGLVGLVNGGLVLGPVVDGELIPLSSRDAYAAGIGADKALILGATDQEFNMILAGAKEALAAVPPAALLSRLVSSPETIEAYLASHEGLDTADVVGQYLTDVMFRAPNVEVVEARTAYAAGDATAAGTWVYRFSWASPTIGSSCHCLDVPFFFDQLGADRVADVAGGSPSQLLADEVHGGALALIKDAAGNWPAWNSADRQARVYDDPASSVETNAFAELRMLLTENVPAA</sequence>
<dbReference type="InterPro" id="IPR050309">
    <property type="entry name" value="Type-B_Carboxylest/Lipase"/>
</dbReference>
<dbReference type="Pfam" id="PF00135">
    <property type="entry name" value="COesterase"/>
    <property type="match status" value="1"/>
</dbReference>
<dbReference type="STRING" id="412690.SAMN04489834_0102"/>
<dbReference type="InterPro" id="IPR002018">
    <property type="entry name" value="CarbesteraseB"/>
</dbReference>
<evidence type="ECO:0000313" key="5">
    <source>
        <dbReference type="EMBL" id="SDR73787.1"/>
    </source>
</evidence>
<dbReference type="AlphaFoldDB" id="A0A1H1LHA7"/>
<reference evidence="6" key="1">
    <citation type="submission" date="2016-10" db="EMBL/GenBank/DDBJ databases">
        <authorList>
            <person name="Varghese N."/>
            <person name="Submissions S."/>
        </authorList>
    </citation>
    <scope>NUCLEOTIDE SEQUENCE [LARGE SCALE GENOMIC DNA]</scope>
    <source>
        <strain evidence="6">DSM 21772</strain>
    </source>
</reference>
<evidence type="ECO:0000256" key="2">
    <source>
        <dbReference type="ARBA" id="ARBA00022801"/>
    </source>
</evidence>
<gene>
    <name evidence="5" type="ORF">SAMN04489834_0102</name>
</gene>